<organism evidence="2 3">
    <name type="scientific">Paraburkholderia youngii</name>
    <dbReference type="NCBI Taxonomy" id="2782701"/>
    <lineage>
        <taxon>Bacteria</taxon>
        <taxon>Pseudomonadati</taxon>
        <taxon>Pseudomonadota</taxon>
        <taxon>Betaproteobacteria</taxon>
        <taxon>Burkholderiales</taxon>
        <taxon>Burkholderiaceae</taxon>
        <taxon>Paraburkholderia</taxon>
    </lineage>
</organism>
<reference evidence="2 3" key="1">
    <citation type="submission" date="2020-02" db="EMBL/GenBank/DDBJ databases">
        <title>Paraburkholderia simonii sp. nov. and Paraburkholderia youngii sp. nov. Brazilian and Mexican Mimosa-associated rhizobia.</title>
        <authorList>
            <person name="Mavima L."/>
            <person name="Beukes C.W."/>
            <person name="Chan W.Y."/>
            <person name="Palmer M."/>
            <person name="De Meyer S.E."/>
            <person name="James E.K."/>
            <person name="Venter S.N."/>
            <person name="Steenkamp E.T."/>
        </authorList>
    </citation>
    <scope>NUCLEOTIDE SEQUENCE [LARGE SCALE GENOMIC DNA]</scope>
    <source>
        <strain evidence="2 3">JPY169</strain>
    </source>
</reference>
<evidence type="ECO:0000313" key="3">
    <source>
        <dbReference type="Proteomes" id="UP000594380"/>
    </source>
</evidence>
<dbReference type="EMBL" id="JAALDK010000003">
    <property type="protein sequence ID" value="NUY05945.1"/>
    <property type="molecule type" value="Genomic_DNA"/>
</dbReference>
<dbReference type="GO" id="GO:0043041">
    <property type="term" value="P:amino acid activation for nonribosomal peptide biosynthetic process"/>
    <property type="evidence" value="ECO:0007669"/>
    <property type="project" value="TreeGrafter"/>
</dbReference>
<dbReference type="Pfam" id="PF00501">
    <property type="entry name" value="AMP-binding"/>
    <property type="match status" value="1"/>
</dbReference>
<dbReference type="SUPFAM" id="SSF56801">
    <property type="entry name" value="Acetyl-CoA synthetase-like"/>
    <property type="match status" value="1"/>
</dbReference>
<protein>
    <submittedName>
        <fullName evidence="2">AMP-binding protein</fullName>
    </submittedName>
</protein>
<dbReference type="PANTHER" id="PTHR45527:SF1">
    <property type="entry name" value="FATTY ACID SYNTHASE"/>
    <property type="match status" value="1"/>
</dbReference>
<evidence type="ECO:0000259" key="1">
    <source>
        <dbReference type="Pfam" id="PF00501"/>
    </source>
</evidence>
<comment type="caution">
    <text evidence="2">The sequence shown here is derived from an EMBL/GenBank/DDBJ whole genome shotgun (WGS) entry which is preliminary data.</text>
</comment>
<proteinExistence type="predicted"/>
<gene>
    <name evidence="2" type="ORF">G5S42_41955</name>
</gene>
<feature type="domain" description="AMP-dependent synthetase/ligase" evidence="1">
    <location>
        <begin position="2"/>
        <end position="59"/>
    </location>
</feature>
<dbReference type="PANTHER" id="PTHR45527">
    <property type="entry name" value="NONRIBOSOMAL PEPTIDE SYNTHETASE"/>
    <property type="match status" value="1"/>
</dbReference>
<dbReference type="GO" id="GO:0044550">
    <property type="term" value="P:secondary metabolite biosynthetic process"/>
    <property type="evidence" value="ECO:0007669"/>
    <property type="project" value="TreeGrafter"/>
</dbReference>
<dbReference type="InterPro" id="IPR000873">
    <property type="entry name" value="AMP-dep_synth/lig_dom"/>
</dbReference>
<dbReference type="AlphaFoldDB" id="A0A7Y6N4X8"/>
<dbReference type="GO" id="GO:0005737">
    <property type="term" value="C:cytoplasm"/>
    <property type="evidence" value="ECO:0007669"/>
    <property type="project" value="TreeGrafter"/>
</dbReference>
<dbReference type="Proteomes" id="UP000594380">
    <property type="component" value="Unassembled WGS sequence"/>
</dbReference>
<sequence>MALVHENERLSYGELNARANRLAHHLIALGVRPDQPVGICVERSAAMVVGLLAILKAGAHMCRWMRRIRGRGCGRLWGGGAAAGAGRWGGACGVGRGGAGRGEAGGAGGAVAGVGRAAVIGSGCARAGPGSAPSGLCDLHVGLHRHAQGRHG</sequence>
<name>A0A7Y6N4X8_9BURK</name>
<dbReference type="GO" id="GO:0031177">
    <property type="term" value="F:phosphopantetheine binding"/>
    <property type="evidence" value="ECO:0007669"/>
    <property type="project" value="TreeGrafter"/>
</dbReference>
<dbReference type="Gene3D" id="3.40.50.980">
    <property type="match status" value="2"/>
</dbReference>
<evidence type="ECO:0000313" key="2">
    <source>
        <dbReference type="EMBL" id="NUY05945.1"/>
    </source>
</evidence>
<accession>A0A7Y6N4X8</accession>